<dbReference type="Gene3D" id="3.30.70.270">
    <property type="match status" value="1"/>
</dbReference>
<dbReference type="SUPFAM" id="SSF55073">
    <property type="entry name" value="Nucleotide cyclase"/>
    <property type="match status" value="1"/>
</dbReference>
<dbReference type="GO" id="GO:0052621">
    <property type="term" value="F:diguanylate cyclase activity"/>
    <property type="evidence" value="ECO:0007669"/>
    <property type="project" value="UniProtKB-EC"/>
</dbReference>
<evidence type="ECO:0000313" key="5">
    <source>
        <dbReference type="Proteomes" id="UP000571701"/>
    </source>
</evidence>
<evidence type="ECO:0000256" key="1">
    <source>
        <dbReference type="ARBA" id="ARBA00012528"/>
    </source>
</evidence>
<gene>
    <name evidence="4" type="ORF">H2O73_15830</name>
</gene>
<evidence type="ECO:0000259" key="3">
    <source>
        <dbReference type="PROSITE" id="PS50887"/>
    </source>
</evidence>
<dbReference type="GO" id="GO:0005886">
    <property type="term" value="C:plasma membrane"/>
    <property type="evidence" value="ECO:0007669"/>
    <property type="project" value="TreeGrafter"/>
</dbReference>
<organism evidence="4 5">
    <name type="scientific">Vibrio marinisediminis</name>
    <dbReference type="NCBI Taxonomy" id="2758441"/>
    <lineage>
        <taxon>Bacteria</taxon>
        <taxon>Pseudomonadati</taxon>
        <taxon>Pseudomonadota</taxon>
        <taxon>Gammaproteobacteria</taxon>
        <taxon>Vibrionales</taxon>
        <taxon>Vibrionaceae</taxon>
        <taxon>Vibrio</taxon>
    </lineage>
</organism>
<proteinExistence type="predicted"/>
<dbReference type="EC" id="2.7.7.65" evidence="1"/>
<protein>
    <recommendedName>
        <fullName evidence="1">diguanylate cyclase</fullName>
        <ecNumber evidence="1">2.7.7.65</ecNumber>
    </recommendedName>
</protein>
<dbReference type="InterPro" id="IPR043128">
    <property type="entry name" value="Rev_trsase/Diguanyl_cyclase"/>
</dbReference>
<feature type="domain" description="GGDEF" evidence="3">
    <location>
        <begin position="159"/>
        <end position="289"/>
    </location>
</feature>
<sequence length="289" mass="32980">MELSKQLQRNFFESFPGFLSIRDSQHRFVYINDNFLDWLKEFTDVDPIGKTGPELSQVVPSNVASMLLSCHDESLRFLKFGELAPKVLTFTGREGEQFFEIIKFKQQVDDGVYIFTTGFEVTKLYESARLYKHKSLTCGLTGLKNKRALVELIEENPEFSGIVIAIDLDCFKRVNDENGHLTGDSVLNTFSQILVKNFREEDFVARVGGDEFIVICENVFSTTKVMHRIEKLGIEFNQLFCSDYPYFNWSWGCAQITGCLNEAIDNADKVMYSSKQRAKRGVGELCGIA</sequence>
<dbReference type="InterPro" id="IPR000160">
    <property type="entry name" value="GGDEF_dom"/>
</dbReference>
<evidence type="ECO:0000256" key="2">
    <source>
        <dbReference type="ARBA" id="ARBA00034247"/>
    </source>
</evidence>
<dbReference type="PROSITE" id="PS50887">
    <property type="entry name" value="GGDEF"/>
    <property type="match status" value="1"/>
</dbReference>
<dbReference type="AlphaFoldDB" id="A0A7W2FTC7"/>
<dbReference type="CDD" id="cd01949">
    <property type="entry name" value="GGDEF"/>
    <property type="match status" value="1"/>
</dbReference>
<dbReference type="PANTHER" id="PTHR45138:SF9">
    <property type="entry name" value="DIGUANYLATE CYCLASE DGCM-RELATED"/>
    <property type="match status" value="1"/>
</dbReference>
<dbReference type="Proteomes" id="UP000571701">
    <property type="component" value="Unassembled WGS sequence"/>
</dbReference>
<evidence type="ECO:0000313" key="4">
    <source>
        <dbReference type="EMBL" id="MBA5763835.1"/>
    </source>
</evidence>
<dbReference type="InterPro" id="IPR050469">
    <property type="entry name" value="Diguanylate_Cyclase"/>
</dbReference>
<dbReference type="GO" id="GO:1902201">
    <property type="term" value="P:negative regulation of bacterial-type flagellum-dependent cell motility"/>
    <property type="evidence" value="ECO:0007669"/>
    <property type="project" value="TreeGrafter"/>
</dbReference>
<accession>A0A7W2FTC7</accession>
<reference evidence="4 5" key="1">
    <citation type="submission" date="2020-07" db="EMBL/GenBank/DDBJ databases">
        <title>Vibrio marinisediminis sp. nov., isolated from marine sediment.</title>
        <authorList>
            <person name="Ji X."/>
        </authorList>
    </citation>
    <scope>NUCLEOTIDE SEQUENCE [LARGE SCALE GENOMIC DNA]</scope>
    <source>
        <strain evidence="4 5">404</strain>
    </source>
</reference>
<comment type="caution">
    <text evidence="4">The sequence shown here is derived from an EMBL/GenBank/DDBJ whole genome shotgun (WGS) entry which is preliminary data.</text>
</comment>
<comment type="catalytic activity">
    <reaction evidence="2">
        <text>2 GTP = 3',3'-c-di-GMP + 2 diphosphate</text>
        <dbReference type="Rhea" id="RHEA:24898"/>
        <dbReference type="ChEBI" id="CHEBI:33019"/>
        <dbReference type="ChEBI" id="CHEBI:37565"/>
        <dbReference type="ChEBI" id="CHEBI:58805"/>
        <dbReference type="EC" id="2.7.7.65"/>
    </reaction>
</comment>
<dbReference type="PANTHER" id="PTHR45138">
    <property type="entry name" value="REGULATORY COMPONENTS OF SENSORY TRANSDUCTION SYSTEM"/>
    <property type="match status" value="1"/>
</dbReference>
<keyword evidence="5" id="KW-1185">Reference proteome</keyword>
<dbReference type="GO" id="GO:0043709">
    <property type="term" value="P:cell adhesion involved in single-species biofilm formation"/>
    <property type="evidence" value="ECO:0007669"/>
    <property type="project" value="TreeGrafter"/>
</dbReference>
<dbReference type="Pfam" id="PF00990">
    <property type="entry name" value="GGDEF"/>
    <property type="match status" value="1"/>
</dbReference>
<name>A0A7W2FTC7_9VIBR</name>
<dbReference type="RefSeq" id="WP_182109886.1">
    <property type="nucleotide sequence ID" value="NZ_JACFYF010000011.1"/>
</dbReference>
<dbReference type="EMBL" id="JACFYF010000011">
    <property type="protein sequence ID" value="MBA5763835.1"/>
    <property type="molecule type" value="Genomic_DNA"/>
</dbReference>
<dbReference type="InterPro" id="IPR029787">
    <property type="entry name" value="Nucleotide_cyclase"/>
</dbReference>
<dbReference type="NCBIfam" id="TIGR00254">
    <property type="entry name" value="GGDEF"/>
    <property type="match status" value="1"/>
</dbReference>
<dbReference type="SMART" id="SM00267">
    <property type="entry name" value="GGDEF"/>
    <property type="match status" value="1"/>
</dbReference>